<accession>A0A0F9RUJ6</accession>
<dbReference type="AlphaFoldDB" id="A0A0F9RUJ6"/>
<proteinExistence type="predicted"/>
<organism evidence="1">
    <name type="scientific">marine sediment metagenome</name>
    <dbReference type="NCBI Taxonomy" id="412755"/>
    <lineage>
        <taxon>unclassified sequences</taxon>
        <taxon>metagenomes</taxon>
        <taxon>ecological metagenomes</taxon>
    </lineage>
</organism>
<name>A0A0F9RUJ6_9ZZZZ</name>
<evidence type="ECO:0000313" key="1">
    <source>
        <dbReference type="EMBL" id="KKN53572.1"/>
    </source>
</evidence>
<dbReference type="EMBL" id="LAZR01000964">
    <property type="protein sequence ID" value="KKN53572.1"/>
    <property type="molecule type" value="Genomic_DNA"/>
</dbReference>
<sequence length="539" mass="61171">MIVLPTYPKQPLDPPDHLLERVGVDSELQDILVDCYRSTELFAATILHERFYRPFDGLHRQIFEIIDDPTIRKAAIAAPRGIGKTSITNLAKPAKDILYDDCPYIVPVGHSSTNAVLQSENLKKELMSNEMIRKMFRPIKSDVFSKEQWVANNHIQTCVMPRGAGQQIRGLLYGNHRPNIIIVDDLEDPEQVDSDEQRRKKKQWFFADLMNAVDLGRRDWRVIVLGTILHEDSLLVDLLDDPRWESICLSLCEAKTDRETNKVTFKSLAPNFIPDEEVQEIYESYKSQNQVGTFYREHMNIPVPVENAKFREDQFKYYGTDDDVDYTITEDELSNDRDCINAVLIDPAKSMSQESADSAIIGVTFNTLTKGVFVRDVISDKFFPDQIYAEAFDMALRINAKVIGVEVTGLNNFIIHPLKNAMLGRGLIFKIVELKAGRGTGGPRSGKLIRIASLSPLYRGGFVYHNRNCCEPLERQLMAFPKSKKWDIMDILGYITALMDSGELFFSPDDEDNDDDAIAAEMAEIEAMQNDGPLEFGIA</sequence>
<reference evidence="1" key="1">
    <citation type="journal article" date="2015" name="Nature">
        <title>Complex archaea that bridge the gap between prokaryotes and eukaryotes.</title>
        <authorList>
            <person name="Spang A."/>
            <person name="Saw J.H."/>
            <person name="Jorgensen S.L."/>
            <person name="Zaremba-Niedzwiedzka K."/>
            <person name="Martijn J."/>
            <person name="Lind A.E."/>
            <person name="van Eijk R."/>
            <person name="Schleper C."/>
            <person name="Guy L."/>
            <person name="Ettema T.J."/>
        </authorList>
    </citation>
    <scope>NUCLEOTIDE SEQUENCE</scope>
</reference>
<comment type="caution">
    <text evidence="1">The sequence shown here is derived from an EMBL/GenBank/DDBJ whole genome shotgun (WGS) entry which is preliminary data.</text>
</comment>
<evidence type="ECO:0008006" key="2">
    <source>
        <dbReference type="Google" id="ProtNLM"/>
    </source>
</evidence>
<protein>
    <recommendedName>
        <fullName evidence="2">Terminase large subunit gp17-like C-terminal domain-containing protein</fullName>
    </recommendedName>
</protein>
<gene>
    <name evidence="1" type="ORF">LCGC14_0600680</name>
</gene>